<evidence type="ECO:0000313" key="2">
    <source>
        <dbReference type="Proteomes" id="UP001432995"/>
    </source>
</evidence>
<comment type="caution">
    <text evidence="1">The sequence shown here is derived from an EMBL/GenBank/DDBJ whole genome shotgun (WGS) entry which is preliminary data.</text>
</comment>
<keyword evidence="2" id="KW-1185">Reference proteome</keyword>
<dbReference type="RefSeq" id="WP_350379385.1">
    <property type="nucleotide sequence ID" value="NZ_JBELQD010000019.1"/>
</dbReference>
<accession>A0ABV1R5H2</accession>
<gene>
    <name evidence="1" type="ORF">ABS770_17380</name>
</gene>
<evidence type="ECO:0000313" key="1">
    <source>
        <dbReference type="EMBL" id="MER2290040.1"/>
    </source>
</evidence>
<protein>
    <submittedName>
        <fullName evidence="1">Uncharacterized protein</fullName>
    </submittedName>
</protein>
<reference evidence="1" key="1">
    <citation type="submission" date="2024-06" db="EMBL/GenBank/DDBJ databases">
        <authorList>
            <person name="Campbell A.G."/>
        </authorList>
    </citation>
    <scope>NUCLEOTIDE SEQUENCE</scope>
    <source>
        <strain evidence="1">EM17</strain>
    </source>
</reference>
<organism evidence="1 2">
    <name type="scientific">Methylobacterium brachiatum</name>
    <dbReference type="NCBI Taxonomy" id="269660"/>
    <lineage>
        <taxon>Bacteria</taxon>
        <taxon>Pseudomonadati</taxon>
        <taxon>Pseudomonadota</taxon>
        <taxon>Alphaproteobacteria</taxon>
        <taxon>Hyphomicrobiales</taxon>
        <taxon>Methylobacteriaceae</taxon>
        <taxon>Methylobacterium</taxon>
    </lineage>
</organism>
<proteinExistence type="predicted"/>
<name>A0ABV1R5H2_9HYPH</name>
<dbReference type="EMBL" id="JBELQD010000019">
    <property type="protein sequence ID" value="MER2290040.1"/>
    <property type="molecule type" value="Genomic_DNA"/>
</dbReference>
<sequence>MHEAPATLTPDRFELDALRARLRAYIAQLDAEVTEPVQDEPLIGGLFD</sequence>
<dbReference type="Proteomes" id="UP001432995">
    <property type="component" value="Unassembled WGS sequence"/>
</dbReference>